<gene>
    <name evidence="3" type="ORF">U6A24_02530</name>
</gene>
<keyword evidence="4" id="KW-1185">Reference proteome</keyword>
<feature type="signal peptide" evidence="1">
    <location>
        <begin position="1"/>
        <end position="28"/>
    </location>
</feature>
<comment type="caution">
    <text evidence="3">The sequence shown here is derived from an EMBL/GenBank/DDBJ whole genome shotgun (WGS) entry which is preliminary data.</text>
</comment>
<dbReference type="InterPro" id="IPR013783">
    <property type="entry name" value="Ig-like_fold"/>
</dbReference>
<evidence type="ECO:0000313" key="3">
    <source>
        <dbReference type="EMBL" id="MEB3344316.1"/>
    </source>
</evidence>
<dbReference type="CDD" id="cd00063">
    <property type="entry name" value="FN3"/>
    <property type="match status" value="1"/>
</dbReference>
<dbReference type="SUPFAM" id="SSF49265">
    <property type="entry name" value="Fibronectin type III"/>
    <property type="match status" value="2"/>
</dbReference>
<dbReference type="InterPro" id="IPR036116">
    <property type="entry name" value="FN3_sf"/>
</dbReference>
<evidence type="ECO:0000313" key="4">
    <source>
        <dbReference type="Proteomes" id="UP001327027"/>
    </source>
</evidence>
<name>A0ABU5ZR94_9FLAO</name>
<reference evidence="3 4" key="1">
    <citation type="journal article" date="2013" name="Int. J. Syst. Evol. Microbiol.">
        <title>Aquimarina gracilis sp. nov., isolated from the gut microflora of a mussel, Mytilus coruscus, and emended description of Aquimarina spongiae.</title>
        <authorList>
            <person name="Park S.C."/>
            <person name="Choe H.N."/>
            <person name="Baik K.S."/>
            <person name="Seong C.N."/>
        </authorList>
    </citation>
    <scope>NUCLEOTIDE SEQUENCE [LARGE SCALE GENOMIC DNA]</scope>
    <source>
        <strain evidence="3 4">PSC32</strain>
    </source>
</reference>
<protein>
    <recommendedName>
        <fullName evidence="2">Fibronectin type-III domain-containing protein</fullName>
    </recommendedName>
</protein>
<dbReference type="RefSeq" id="WP_324178363.1">
    <property type="nucleotide sequence ID" value="NZ_BAABAW010000016.1"/>
</dbReference>
<organism evidence="3 4">
    <name type="scientific">Aquimarina gracilis</name>
    <dbReference type="NCBI Taxonomy" id="874422"/>
    <lineage>
        <taxon>Bacteria</taxon>
        <taxon>Pseudomonadati</taxon>
        <taxon>Bacteroidota</taxon>
        <taxon>Flavobacteriia</taxon>
        <taxon>Flavobacteriales</taxon>
        <taxon>Flavobacteriaceae</taxon>
        <taxon>Aquimarina</taxon>
    </lineage>
</organism>
<evidence type="ECO:0000259" key="2">
    <source>
        <dbReference type="PROSITE" id="PS50853"/>
    </source>
</evidence>
<dbReference type="SMART" id="SM00060">
    <property type="entry name" value="FN3"/>
    <property type="match status" value="5"/>
</dbReference>
<sequence>MKVTLNKLQRLQCLCLLVTSLLSSTVFTQGVTLNHSVQAIARVQNNKALLRWATTTPSSWIKANTYGYQIERFTISRNGALLSPPEKKVLTQEPLVPKPLESWQDLAENNDYAAILAQALYGESFEVDGMEDEGALAQIVNKSKEVEQRFSFALFAADMNFEAAKMAALAYEDTSIVPGEEYLYKVKAAVPQELQNINPGSVVIKSITPEPLPAPLDLIAVPDDKIILLTWDYEMFKSLFTTYYIERSENGIDFKRLADVPLVNLNKTPQSDRLRMQYIDTLSQNNKAYYYRVKGISPFGEESQPSQVVSAKGIKKLTATPQILKYELEGSDSVVLEWEFPKEAEKEIVGFELNWSKSKNAPFQVVKKLLPGDRKTRYLNLTSSNYFTVTAIGKNNQKKESLSTFVQTIDETPPKPPTGLAGVIDSLGVVILKWQANIEQDLLGYRVFRSNLENEEVSQITISPIPQNTFRDTVQIKSLNSNIFYQVVAVDKRFNTSEYSEKIKLKKPDVVPPSSPVFKDYKLNGDGVFLEWIKSSSSDVLYHQLYRQNVQESEKGWELLFETKNETTFVDNNVESNTKYRYAIFAQDTSKLMSEPSTPVTVVYKNTSPNVNIIKGFSAIADRTNNAIDLNWRNTSRNIVEILIYKSKKEEQPVLWKQISGSINKIQDKSVSPNNVYVYHIKAITANGDHSEIKTKEIEF</sequence>
<feature type="chain" id="PRO_5046512110" description="Fibronectin type-III domain-containing protein" evidence="1">
    <location>
        <begin position="29"/>
        <end position="700"/>
    </location>
</feature>
<accession>A0ABU5ZR94</accession>
<dbReference type="Proteomes" id="UP001327027">
    <property type="component" value="Unassembled WGS sequence"/>
</dbReference>
<keyword evidence="1" id="KW-0732">Signal</keyword>
<dbReference type="InterPro" id="IPR003961">
    <property type="entry name" value="FN3_dom"/>
</dbReference>
<dbReference type="PROSITE" id="PS50853">
    <property type="entry name" value="FN3"/>
    <property type="match status" value="2"/>
</dbReference>
<evidence type="ECO:0000256" key="1">
    <source>
        <dbReference type="SAM" id="SignalP"/>
    </source>
</evidence>
<proteinExistence type="predicted"/>
<feature type="domain" description="Fibronectin type-III" evidence="2">
    <location>
        <begin position="512"/>
        <end position="610"/>
    </location>
</feature>
<feature type="domain" description="Fibronectin type-III" evidence="2">
    <location>
        <begin position="320"/>
        <end position="415"/>
    </location>
</feature>
<dbReference type="Gene3D" id="2.60.40.10">
    <property type="entry name" value="Immunoglobulins"/>
    <property type="match status" value="5"/>
</dbReference>
<dbReference type="EMBL" id="JAYKLX010000001">
    <property type="protein sequence ID" value="MEB3344316.1"/>
    <property type="molecule type" value="Genomic_DNA"/>
</dbReference>